<name>A0A0C9XN08_9AGAM</name>
<dbReference type="OrthoDB" id="162969at2759"/>
<dbReference type="HOGENOM" id="CLU_088458_0_1_1"/>
<evidence type="ECO:0000313" key="2">
    <source>
        <dbReference type="Proteomes" id="UP000054018"/>
    </source>
</evidence>
<evidence type="ECO:0000313" key="1">
    <source>
        <dbReference type="EMBL" id="KIK13810.1"/>
    </source>
</evidence>
<reference evidence="2" key="2">
    <citation type="submission" date="2015-01" db="EMBL/GenBank/DDBJ databases">
        <title>Evolutionary Origins and Diversification of the Mycorrhizal Mutualists.</title>
        <authorList>
            <consortium name="DOE Joint Genome Institute"/>
            <consortium name="Mycorrhizal Genomics Consortium"/>
            <person name="Kohler A."/>
            <person name="Kuo A."/>
            <person name="Nagy L.G."/>
            <person name="Floudas D."/>
            <person name="Copeland A."/>
            <person name="Barry K.W."/>
            <person name="Cichocki N."/>
            <person name="Veneault-Fourrey C."/>
            <person name="LaButti K."/>
            <person name="Lindquist E.A."/>
            <person name="Lipzen A."/>
            <person name="Lundell T."/>
            <person name="Morin E."/>
            <person name="Murat C."/>
            <person name="Riley R."/>
            <person name="Ohm R."/>
            <person name="Sun H."/>
            <person name="Tunlid A."/>
            <person name="Henrissat B."/>
            <person name="Grigoriev I.V."/>
            <person name="Hibbett D.S."/>
            <person name="Martin F."/>
        </authorList>
    </citation>
    <scope>NUCLEOTIDE SEQUENCE [LARGE SCALE GENOMIC DNA]</scope>
    <source>
        <strain evidence="2">441</strain>
    </source>
</reference>
<keyword evidence="2" id="KW-1185">Reference proteome</keyword>
<organism evidence="1 2">
    <name type="scientific">Pisolithus microcarpus 441</name>
    <dbReference type="NCBI Taxonomy" id="765257"/>
    <lineage>
        <taxon>Eukaryota</taxon>
        <taxon>Fungi</taxon>
        <taxon>Dikarya</taxon>
        <taxon>Basidiomycota</taxon>
        <taxon>Agaricomycotina</taxon>
        <taxon>Agaricomycetes</taxon>
        <taxon>Agaricomycetidae</taxon>
        <taxon>Boletales</taxon>
        <taxon>Sclerodermatineae</taxon>
        <taxon>Pisolithaceae</taxon>
        <taxon>Pisolithus</taxon>
    </lineage>
</organism>
<accession>A0A0C9XN08</accession>
<protein>
    <submittedName>
        <fullName evidence="1">Uncharacterized protein</fullName>
    </submittedName>
</protein>
<dbReference type="Proteomes" id="UP000054018">
    <property type="component" value="Unassembled WGS sequence"/>
</dbReference>
<sequence>MTMAKAAWEAMSAKTIQHCWNHTKIQLDKSMSFHLAHTDPVAWGSIHQNATGTMTLPSVESSLCAHLHNQYINSDWQPALKAVMESKDNVMVLDGISALHTAVLSCSGIKIHITMLTPVATESAQKQTN</sequence>
<gene>
    <name evidence="1" type="ORF">PISMIDRAFT_643738</name>
</gene>
<dbReference type="AlphaFoldDB" id="A0A0C9XN08"/>
<proteinExistence type="predicted"/>
<dbReference type="EMBL" id="KN833972">
    <property type="protein sequence ID" value="KIK13810.1"/>
    <property type="molecule type" value="Genomic_DNA"/>
</dbReference>
<reference evidence="1 2" key="1">
    <citation type="submission" date="2014-04" db="EMBL/GenBank/DDBJ databases">
        <authorList>
            <consortium name="DOE Joint Genome Institute"/>
            <person name="Kuo A."/>
            <person name="Kohler A."/>
            <person name="Costa M.D."/>
            <person name="Nagy L.G."/>
            <person name="Floudas D."/>
            <person name="Copeland A."/>
            <person name="Barry K.W."/>
            <person name="Cichocki N."/>
            <person name="Veneault-Fourrey C."/>
            <person name="LaButti K."/>
            <person name="Lindquist E.A."/>
            <person name="Lipzen A."/>
            <person name="Lundell T."/>
            <person name="Morin E."/>
            <person name="Murat C."/>
            <person name="Sun H."/>
            <person name="Tunlid A."/>
            <person name="Henrissat B."/>
            <person name="Grigoriev I.V."/>
            <person name="Hibbett D.S."/>
            <person name="Martin F."/>
            <person name="Nordberg H.P."/>
            <person name="Cantor M.N."/>
            <person name="Hua S.X."/>
        </authorList>
    </citation>
    <scope>NUCLEOTIDE SEQUENCE [LARGE SCALE GENOMIC DNA]</scope>
    <source>
        <strain evidence="1 2">441</strain>
    </source>
</reference>